<accession>A0A1G7BU82</accession>
<gene>
    <name evidence="5" type="ORF">SAMN04487779_10274</name>
</gene>
<evidence type="ECO:0000256" key="3">
    <source>
        <dbReference type="SAM" id="SignalP"/>
    </source>
</evidence>
<dbReference type="Gene3D" id="1.10.530.10">
    <property type="match status" value="1"/>
</dbReference>
<evidence type="ECO:0000313" key="5">
    <source>
        <dbReference type="EMBL" id="SDE29916.1"/>
    </source>
</evidence>
<feature type="signal peptide" evidence="3">
    <location>
        <begin position="1"/>
        <end position="22"/>
    </location>
</feature>
<keyword evidence="3" id="KW-0732">Signal</keyword>
<dbReference type="EMBL" id="FMZX01000027">
    <property type="protein sequence ID" value="SDE29916.1"/>
    <property type="molecule type" value="Genomic_DNA"/>
</dbReference>
<feature type="compositionally biased region" description="Low complexity" evidence="2">
    <location>
        <begin position="168"/>
        <end position="183"/>
    </location>
</feature>
<dbReference type="Proteomes" id="UP000198925">
    <property type="component" value="Unassembled WGS sequence"/>
</dbReference>
<name>A0A1G7BU82_9PROT</name>
<dbReference type="AlphaFoldDB" id="A0A1G7BU82"/>
<dbReference type="InterPro" id="IPR023346">
    <property type="entry name" value="Lysozyme-like_dom_sf"/>
</dbReference>
<comment type="similarity">
    <text evidence="1">Belongs to the virb1 family.</text>
</comment>
<evidence type="ECO:0000259" key="4">
    <source>
        <dbReference type="Pfam" id="PF01464"/>
    </source>
</evidence>
<dbReference type="InterPro" id="IPR008258">
    <property type="entry name" value="Transglycosylase_SLT_dom_1"/>
</dbReference>
<feature type="region of interest" description="Disordered" evidence="2">
    <location>
        <begin position="215"/>
        <end position="246"/>
    </location>
</feature>
<reference evidence="5 6" key="1">
    <citation type="submission" date="2016-10" db="EMBL/GenBank/DDBJ databases">
        <authorList>
            <person name="de Groot N.N."/>
        </authorList>
    </citation>
    <scope>NUCLEOTIDE SEQUENCE [LARGE SCALE GENOMIC DNA]</scope>
    <source>
        <strain evidence="5 6">CPCC 100156</strain>
    </source>
</reference>
<dbReference type="Pfam" id="PF01464">
    <property type="entry name" value="SLT"/>
    <property type="match status" value="1"/>
</dbReference>
<dbReference type="RefSeq" id="WP_090664977.1">
    <property type="nucleotide sequence ID" value="NZ_FMZX01000027.1"/>
</dbReference>
<evidence type="ECO:0000256" key="2">
    <source>
        <dbReference type="SAM" id="MobiDB-lite"/>
    </source>
</evidence>
<organism evidence="5 6">
    <name type="scientific">Belnapia rosea</name>
    <dbReference type="NCBI Taxonomy" id="938405"/>
    <lineage>
        <taxon>Bacteria</taxon>
        <taxon>Pseudomonadati</taxon>
        <taxon>Pseudomonadota</taxon>
        <taxon>Alphaproteobacteria</taxon>
        <taxon>Acetobacterales</taxon>
        <taxon>Roseomonadaceae</taxon>
        <taxon>Belnapia</taxon>
    </lineage>
</organism>
<dbReference type="SUPFAM" id="SSF53955">
    <property type="entry name" value="Lysozyme-like"/>
    <property type="match status" value="1"/>
</dbReference>
<sequence length="265" mass="27333">MSGPLSVAAVVALATSCAPSIAPDTLLSVVQAESGRDPLAINVNRPGGGTRRPETLEAAIALAVEAMRQGWSVDLGLAQINTANLPRLGMTLAEAFDPCRNLSAAERVLRDGWAAGVGEADPQARLRVAFSHYNTGNPTRGFANGYVGRVERAAGYVVPAIRLPGQPTPSSTAEAAVPAAVTPPADPPGAPPSWDVMARAEWELQQAGRQGVQAAPIAQPDPAGEPVRLRARAVSTSDGSDAEAPAFRLSATLPATLPFTEGNRP</sequence>
<feature type="domain" description="Transglycosylase SLT" evidence="4">
    <location>
        <begin position="15"/>
        <end position="148"/>
    </location>
</feature>
<feature type="region of interest" description="Disordered" evidence="2">
    <location>
        <begin position="167"/>
        <end position="188"/>
    </location>
</feature>
<protein>
    <submittedName>
        <fullName evidence="5">Type IV secretion system protein VirB1</fullName>
    </submittedName>
</protein>
<feature type="chain" id="PRO_5011741172" evidence="3">
    <location>
        <begin position="23"/>
        <end position="265"/>
    </location>
</feature>
<dbReference type="CDD" id="cd16892">
    <property type="entry name" value="LT_VirB1-like"/>
    <property type="match status" value="1"/>
</dbReference>
<keyword evidence="6" id="KW-1185">Reference proteome</keyword>
<evidence type="ECO:0000256" key="1">
    <source>
        <dbReference type="ARBA" id="ARBA00009387"/>
    </source>
</evidence>
<evidence type="ECO:0000313" key="6">
    <source>
        <dbReference type="Proteomes" id="UP000198925"/>
    </source>
</evidence>
<proteinExistence type="inferred from homology"/>